<name>A0A0A8Z2E5_ARUDO</name>
<organism evidence="1">
    <name type="scientific">Arundo donax</name>
    <name type="common">Giant reed</name>
    <name type="synonym">Donax arundinaceus</name>
    <dbReference type="NCBI Taxonomy" id="35708"/>
    <lineage>
        <taxon>Eukaryota</taxon>
        <taxon>Viridiplantae</taxon>
        <taxon>Streptophyta</taxon>
        <taxon>Embryophyta</taxon>
        <taxon>Tracheophyta</taxon>
        <taxon>Spermatophyta</taxon>
        <taxon>Magnoliopsida</taxon>
        <taxon>Liliopsida</taxon>
        <taxon>Poales</taxon>
        <taxon>Poaceae</taxon>
        <taxon>PACMAD clade</taxon>
        <taxon>Arundinoideae</taxon>
        <taxon>Arundineae</taxon>
        <taxon>Arundo</taxon>
    </lineage>
</organism>
<reference evidence="1" key="2">
    <citation type="journal article" date="2015" name="Data Brief">
        <title>Shoot transcriptome of the giant reed, Arundo donax.</title>
        <authorList>
            <person name="Barrero R.A."/>
            <person name="Guerrero F.D."/>
            <person name="Moolhuijzen P."/>
            <person name="Goolsby J.A."/>
            <person name="Tidwell J."/>
            <person name="Bellgard S.E."/>
            <person name="Bellgard M.I."/>
        </authorList>
    </citation>
    <scope>NUCLEOTIDE SEQUENCE</scope>
    <source>
        <tissue evidence="1">Shoot tissue taken approximately 20 cm above the soil surface</tissue>
    </source>
</reference>
<evidence type="ECO:0000313" key="1">
    <source>
        <dbReference type="EMBL" id="JAD31863.1"/>
    </source>
</evidence>
<sequence>MDSSLIAREKRCNSKTGRT</sequence>
<protein>
    <submittedName>
        <fullName evidence="1">Uncharacterized protein</fullName>
    </submittedName>
</protein>
<dbReference type="AlphaFoldDB" id="A0A0A8Z2E5"/>
<accession>A0A0A8Z2E5</accession>
<dbReference type="EMBL" id="GBRH01266032">
    <property type="protein sequence ID" value="JAD31863.1"/>
    <property type="molecule type" value="Transcribed_RNA"/>
</dbReference>
<proteinExistence type="predicted"/>
<reference evidence="1" key="1">
    <citation type="submission" date="2014-09" db="EMBL/GenBank/DDBJ databases">
        <authorList>
            <person name="Magalhaes I.L.F."/>
            <person name="Oliveira U."/>
            <person name="Santos F.R."/>
            <person name="Vidigal T.H.D.A."/>
            <person name="Brescovit A.D."/>
            <person name="Santos A.J."/>
        </authorList>
    </citation>
    <scope>NUCLEOTIDE SEQUENCE</scope>
    <source>
        <tissue evidence="1">Shoot tissue taken approximately 20 cm above the soil surface</tissue>
    </source>
</reference>